<keyword evidence="13" id="KW-1185">Reference proteome</keyword>
<evidence type="ECO:0000313" key="13">
    <source>
        <dbReference type="Proteomes" id="UP000504606"/>
    </source>
</evidence>
<evidence type="ECO:0000256" key="8">
    <source>
        <dbReference type="ARBA" id="ARBA00043025"/>
    </source>
</evidence>
<evidence type="ECO:0000256" key="7">
    <source>
        <dbReference type="ARBA" id="ARBA00042988"/>
    </source>
</evidence>
<dbReference type="PANTHER" id="PTHR22604:SF105">
    <property type="entry name" value="TRANS-1,2-DIHYDROBENZENE-1,2-DIOL DEHYDROGENASE"/>
    <property type="match status" value="1"/>
</dbReference>
<dbReference type="GO" id="GO:0000166">
    <property type="term" value="F:nucleotide binding"/>
    <property type="evidence" value="ECO:0007669"/>
    <property type="project" value="InterPro"/>
</dbReference>
<dbReference type="Gene3D" id="3.40.50.720">
    <property type="entry name" value="NAD(P)-binding Rossmann-like Domain"/>
    <property type="match status" value="1"/>
</dbReference>
<dbReference type="PANTHER" id="PTHR22604">
    <property type="entry name" value="OXIDOREDUCTASES"/>
    <property type="match status" value="1"/>
</dbReference>
<dbReference type="Pfam" id="PF22725">
    <property type="entry name" value="GFO_IDH_MocA_C3"/>
    <property type="match status" value="1"/>
</dbReference>
<dbReference type="SUPFAM" id="SSF55347">
    <property type="entry name" value="Glyceraldehyde-3-phosphate dehydrogenase-like, C-terminal domain"/>
    <property type="match status" value="1"/>
</dbReference>
<evidence type="ECO:0000256" key="5">
    <source>
        <dbReference type="ARBA" id="ARBA00040603"/>
    </source>
</evidence>
<evidence type="ECO:0000256" key="4">
    <source>
        <dbReference type="ARBA" id="ARBA00038984"/>
    </source>
</evidence>
<dbReference type="GO" id="GO:0047115">
    <property type="term" value="F:trans-1,2-dihydrobenzene-1,2-diol dehydrogenase activity"/>
    <property type="evidence" value="ECO:0007669"/>
    <property type="project" value="UniProtKB-EC"/>
</dbReference>
<gene>
    <name evidence="14" type="primary">LOC113211244</name>
</gene>
<protein>
    <recommendedName>
        <fullName evidence="5">Trans-1,2-dihydrobenzene-1,2-diol dehydrogenase</fullName>
        <ecNumber evidence="4">1.1.1.179</ecNumber>
        <ecNumber evidence="3">1.3.1.20</ecNumber>
    </recommendedName>
    <alternativeName>
        <fullName evidence="8">D-xylose 1-dehydrogenase</fullName>
    </alternativeName>
    <alternativeName>
        <fullName evidence="7">D-xylose-NADP dehydrogenase</fullName>
    </alternativeName>
    <alternativeName>
        <fullName evidence="6">Dimeric dihydrodiol dehydrogenase</fullName>
    </alternativeName>
</protein>
<comment type="similarity">
    <text evidence="1">Belongs to the Gfo/Idh/MocA family.</text>
</comment>
<dbReference type="OrthoDB" id="2129491at2759"/>
<dbReference type="InterPro" id="IPR036291">
    <property type="entry name" value="NAD(P)-bd_dom_sf"/>
</dbReference>
<evidence type="ECO:0000259" key="12">
    <source>
        <dbReference type="Pfam" id="PF22725"/>
    </source>
</evidence>
<evidence type="ECO:0000256" key="10">
    <source>
        <dbReference type="ARBA" id="ARBA00049233"/>
    </source>
</evidence>
<name>A0A6J1T3X9_FRAOC</name>
<dbReference type="KEGG" id="foc:113211244"/>
<dbReference type="AlphaFoldDB" id="A0A6J1T3X9"/>
<dbReference type="SUPFAM" id="SSF51735">
    <property type="entry name" value="NAD(P)-binding Rossmann-fold domains"/>
    <property type="match status" value="1"/>
</dbReference>
<dbReference type="InterPro" id="IPR055170">
    <property type="entry name" value="GFO_IDH_MocA-like_dom"/>
</dbReference>
<dbReference type="GO" id="GO:0047837">
    <property type="term" value="F:D-xylose 1-dehydrogenase (NADP+) activity"/>
    <property type="evidence" value="ECO:0007669"/>
    <property type="project" value="UniProtKB-EC"/>
</dbReference>
<feature type="domain" description="GFO/IDH/MocA-like oxidoreductase" evidence="12">
    <location>
        <begin position="132"/>
        <end position="248"/>
    </location>
</feature>
<reference evidence="14" key="1">
    <citation type="submission" date="2025-08" db="UniProtKB">
        <authorList>
            <consortium name="RefSeq"/>
        </authorList>
    </citation>
    <scope>IDENTIFICATION</scope>
    <source>
        <tissue evidence="14">Whole organism</tissue>
    </source>
</reference>
<comment type="catalytic activity">
    <reaction evidence="9">
        <text>(1R,2R)-1,2-dihydrobenzene-1,2-diol + NADP(+) = catechol + NADPH + H(+)</text>
        <dbReference type="Rhea" id="RHEA:16729"/>
        <dbReference type="ChEBI" id="CHEBI:10702"/>
        <dbReference type="ChEBI" id="CHEBI:15378"/>
        <dbReference type="ChEBI" id="CHEBI:18135"/>
        <dbReference type="ChEBI" id="CHEBI:57783"/>
        <dbReference type="ChEBI" id="CHEBI:58349"/>
        <dbReference type="EC" id="1.3.1.20"/>
    </reaction>
</comment>
<dbReference type="InterPro" id="IPR050984">
    <property type="entry name" value="Gfo/Idh/MocA_domain"/>
</dbReference>
<proteinExistence type="inferred from homology"/>
<dbReference type="GeneID" id="113211244"/>
<dbReference type="Proteomes" id="UP000504606">
    <property type="component" value="Unplaced"/>
</dbReference>
<comment type="catalytic activity">
    <reaction evidence="10">
        <text>D-xylose + NADP(+) = D-xylono-1,5-lactone + NADPH + H(+)</text>
        <dbReference type="Rhea" id="RHEA:22000"/>
        <dbReference type="ChEBI" id="CHEBI:15378"/>
        <dbReference type="ChEBI" id="CHEBI:15867"/>
        <dbReference type="ChEBI" id="CHEBI:53455"/>
        <dbReference type="ChEBI" id="CHEBI:57783"/>
        <dbReference type="ChEBI" id="CHEBI:58349"/>
        <dbReference type="EC" id="1.1.1.179"/>
    </reaction>
</comment>
<dbReference type="Pfam" id="PF01408">
    <property type="entry name" value="GFO_IDH_MocA"/>
    <property type="match status" value="1"/>
</dbReference>
<dbReference type="EC" id="1.1.1.179" evidence="4"/>
<dbReference type="RefSeq" id="XP_026285351.1">
    <property type="nucleotide sequence ID" value="XM_026429566.2"/>
</dbReference>
<evidence type="ECO:0000256" key="9">
    <source>
        <dbReference type="ARBA" id="ARBA00047423"/>
    </source>
</evidence>
<dbReference type="EC" id="1.3.1.20" evidence="3"/>
<evidence type="ECO:0000313" key="14">
    <source>
        <dbReference type="RefSeq" id="XP_026285351.1"/>
    </source>
</evidence>
<feature type="domain" description="Gfo/Idh/MocA-like oxidoreductase N-terminal" evidence="11">
    <location>
        <begin position="4"/>
        <end position="121"/>
    </location>
</feature>
<organism evidence="13 14">
    <name type="scientific">Frankliniella occidentalis</name>
    <name type="common">Western flower thrips</name>
    <name type="synonym">Euthrips occidentalis</name>
    <dbReference type="NCBI Taxonomy" id="133901"/>
    <lineage>
        <taxon>Eukaryota</taxon>
        <taxon>Metazoa</taxon>
        <taxon>Ecdysozoa</taxon>
        <taxon>Arthropoda</taxon>
        <taxon>Hexapoda</taxon>
        <taxon>Insecta</taxon>
        <taxon>Pterygota</taxon>
        <taxon>Neoptera</taxon>
        <taxon>Paraneoptera</taxon>
        <taxon>Thysanoptera</taxon>
        <taxon>Terebrantia</taxon>
        <taxon>Thripoidea</taxon>
        <taxon>Thripidae</taxon>
        <taxon>Frankliniella</taxon>
    </lineage>
</organism>
<dbReference type="Gene3D" id="3.30.360.10">
    <property type="entry name" value="Dihydrodipicolinate Reductase, domain 2"/>
    <property type="match status" value="1"/>
</dbReference>
<dbReference type="InterPro" id="IPR000683">
    <property type="entry name" value="Gfo/Idh/MocA-like_OxRdtase_N"/>
</dbReference>
<accession>A0A6J1T3X9</accession>
<keyword evidence="2" id="KW-0560">Oxidoreductase</keyword>
<evidence type="ECO:0000259" key="11">
    <source>
        <dbReference type="Pfam" id="PF01408"/>
    </source>
</evidence>
<evidence type="ECO:0000256" key="6">
    <source>
        <dbReference type="ARBA" id="ARBA00042926"/>
    </source>
</evidence>
<sequence>MALRWGIACTGQVCHDFLTALATLPPGEHEVVAVAGRDPQRTKDFAKLHKIPEAYGSYEQLATNRDIEIVYIGSVCTEHYKMAKMYLNHGKNVLCEKPLTLTVRESEELIELARSKKVFFMEAIWSRFFPVYEYVRQELESGTIGDVVQINANMTILQEEGSRIRNKDLGGGTILDFGVYVLQLVVMVLGSRMPEAIAAVGHLNETGCDDATAIALKYPGGKTAVLGTSALADMNNDAFIWGTKGCIRIIDPFWCPTKVVCGNVTKEFPLPPGAHPYFNRNSSGFRYEANEVKRCIRQGLLECPKMTHAESITIAKIQEEVQRQIGVTKK</sequence>
<evidence type="ECO:0000256" key="2">
    <source>
        <dbReference type="ARBA" id="ARBA00023002"/>
    </source>
</evidence>
<evidence type="ECO:0000256" key="1">
    <source>
        <dbReference type="ARBA" id="ARBA00010928"/>
    </source>
</evidence>
<evidence type="ECO:0000256" key="3">
    <source>
        <dbReference type="ARBA" id="ARBA00038853"/>
    </source>
</evidence>